<dbReference type="SUPFAM" id="SSF56112">
    <property type="entry name" value="Protein kinase-like (PK-like)"/>
    <property type="match status" value="1"/>
</dbReference>
<evidence type="ECO:0000256" key="4">
    <source>
        <dbReference type="SAM" id="MobiDB-lite"/>
    </source>
</evidence>
<dbReference type="PANTHER" id="PTHR24198">
    <property type="entry name" value="ANKYRIN REPEAT AND PROTEIN KINASE DOMAIN-CONTAINING PROTEIN"/>
    <property type="match status" value="1"/>
</dbReference>
<feature type="repeat" description="ANK" evidence="3">
    <location>
        <begin position="816"/>
        <end position="848"/>
    </location>
</feature>
<dbReference type="InterPro" id="IPR036770">
    <property type="entry name" value="Ankyrin_rpt-contain_sf"/>
</dbReference>
<accession>A0A2L2SYZ2</accession>
<dbReference type="PRINTS" id="PR01415">
    <property type="entry name" value="ANKYRIN"/>
</dbReference>
<dbReference type="InterPro" id="IPR000719">
    <property type="entry name" value="Prot_kinase_dom"/>
</dbReference>
<dbReference type="SUPFAM" id="SSF48403">
    <property type="entry name" value="Ankyrin repeat"/>
    <property type="match status" value="2"/>
</dbReference>
<feature type="repeat" description="ANK" evidence="3">
    <location>
        <begin position="281"/>
        <end position="313"/>
    </location>
</feature>
<dbReference type="InterPro" id="IPR002110">
    <property type="entry name" value="Ankyrin_rpt"/>
</dbReference>
<dbReference type="GO" id="GO:0005524">
    <property type="term" value="F:ATP binding"/>
    <property type="evidence" value="ECO:0007669"/>
    <property type="project" value="InterPro"/>
</dbReference>
<feature type="repeat" description="ANK" evidence="3">
    <location>
        <begin position="314"/>
        <end position="346"/>
    </location>
</feature>
<dbReference type="PROSITE" id="PS50297">
    <property type="entry name" value="ANK_REP_REGION"/>
    <property type="match status" value="4"/>
</dbReference>
<dbReference type="Pfam" id="PF00069">
    <property type="entry name" value="Pkinase"/>
    <property type="match status" value="1"/>
</dbReference>
<dbReference type="SMART" id="SM00248">
    <property type="entry name" value="ANK"/>
    <property type="match status" value="7"/>
</dbReference>
<evidence type="ECO:0000256" key="1">
    <source>
        <dbReference type="ARBA" id="ARBA00022737"/>
    </source>
</evidence>
<dbReference type="InterPro" id="IPR011009">
    <property type="entry name" value="Kinase-like_dom_sf"/>
</dbReference>
<organism evidence="6 7">
    <name type="scientific">Fusarium venenatum</name>
    <dbReference type="NCBI Taxonomy" id="56646"/>
    <lineage>
        <taxon>Eukaryota</taxon>
        <taxon>Fungi</taxon>
        <taxon>Dikarya</taxon>
        <taxon>Ascomycota</taxon>
        <taxon>Pezizomycotina</taxon>
        <taxon>Sordariomycetes</taxon>
        <taxon>Hypocreomycetidae</taxon>
        <taxon>Hypocreales</taxon>
        <taxon>Nectriaceae</taxon>
        <taxon>Fusarium</taxon>
    </lineage>
</organism>
<feature type="compositionally biased region" description="Acidic residues" evidence="4">
    <location>
        <begin position="506"/>
        <end position="519"/>
    </location>
</feature>
<feature type="repeat" description="ANK" evidence="3">
    <location>
        <begin position="248"/>
        <end position="280"/>
    </location>
</feature>
<evidence type="ECO:0000313" key="6">
    <source>
        <dbReference type="EMBL" id="CEI63304.1"/>
    </source>
</evidence>
<feature type="repeat" description="ANK" evidence="3">
    <location>
        <begin position="214"/>
        <end position="246"/>
    </location>
</feature>
<feature type="region of interest" description="Disordered" evidence="4">
    <location>
        <begin position="500"/>
        <end position="521"/>
    </location>
</feature>
<evidence type="ECO:0000313" key="7">
    <source>
        <dbReference type="Proteomes" id="UP000245910"/>
    </source>
</evidence>
<keyword evidence="2 3" id="KW-0040">ANK repeat</keyword>
<dbReference type="STRING" id="56646.A0A2L2SYZ2"/>
<evidence type="ECO:0000256" key="2">
    <source>
        <dbReference type="ARBA" id="ARBA00023043"/>
    </source>
</evidence>
<sequence>MLLWLTYSLGPLTKPQLQAAVEIRLGSDDFDPAYQPLIEVVEEFCSSDIISIKPPGQRLSLVHYSLNEYLQRFLPSVMSHLSGPNDPDTFIAKKCLTSLRWNAFSRDIPSEPGELEGRLARYPILSYAARYWGEHAQRGVPQHLMDDIIALFDSSHNTMFTGLVMSTYEQHPSYYERAYQGMTGLHISAYFGLTKVVTRILNDKKVHPDVTTTGGWNALHWAARRGMTSMVSTLLSYSASTSERTKLDGWTALHLAAKEGHVDVVLELMRAKVDINAKDVNLRTPLYLATWGGHTEVVRHLLQFSADPSIPNAYGATALHCAAKRGHERIMFELLSTDIDVKVIDKSGVTALDEAIRKKNNRIISMLTNAGAETRRSINTLPTDSIVNDLNWEAYAVNNQRTARVQKGIQCTCHVLEKATGSHSSTSPPMIFRKTFSLSADTEGLVKKYFESERMILHRLRHPNVVAYLDFDEDPDQNSVLLYMEYCDLGDLETCHGRQLTRASDSGEEEDEDSEDGDDYGFYIEDASSTEETTALDSQSTWSLIAQLSMALAYLHYGLTVNFREDTWEASFESSWHNVIHRDIKPANIVVQSSESDARIFKLCDLGIAAEAGKGSGHNTTQYIGSQAFRPPEVSSGRRWSTKGDIWSLGATIRELKKLKDSMLEASIQRMVDKCSDRKQNNRPSSLEMLEEARNVLETNQLMDTLPISSRLHIQAVHGLLGGHKGGYLMQAFNLVAELLDDIVPFHNKLAKDRRKETIERLYVLWNDGVEQCFQQHLNDFSLHILVLLPLPPKARSKHIPTVINVTRVNAWWQRSRWTPLHLAVQEGNEEMVKDLLHNGADKVKEDIHG</sequence>
<name>A0A2L2SYZ2_9HYPO</name>
<dbReference type="CDD" id="cd00180">
    <property type="entry name" value="PKc"/>
    <property type="match status" value="1"/>
</dbReference>
<dbReference type="PROSITE" id="PS50011">
    <property type="entry name" value="PROTEIN_KINASE_DOM"/>
    <property type="match status" value="1"/>
</dbReference>
<dbReference type="AlphaFoldDB" id="A0A2L2SYZ2"/>
<dbReference type="Gene3D" id="1.25.40.20">
    <property type="entry name" value="Ankyrin repeat-containing domain"/>
    <property type="match status" value="4"/>
</dbReference>
<dbReference type="InterPro" id="IPR008271">
    <property type="entry name" value="Ser/Thr_kinase_AS"/>
</dbReference>
<evidence type="ECO:0000259" key="5">
    <source>
        <dbReference type="PROSITE" id="PS50011"/>
    </source>
</evidence>
<keyword evidence="7" id="KW-1185">Reference proteome</keyword>
<proteinExistence type="predicted"/>
<feature type="domain" description="Protein kinase" evidence="5">
    <location>
        <begin position="341"/>
        <end position="764"/>
    </location>
</feature>
<dbReference type="SMART" id="SM00220">
    <property type="entry name" value="S_TKc"/>
    <property type="match status" value="1"/>
</dbReference>
<dbReference type="Gene3D" id="3.30.200.20">
    <property type="entry name" value="Phosphorylase Kinase, domain 1"/>
    <property type="match status" value="1"/>
</dbReference>
<keyword evidence="1" id="KW-0677">Repeat</keyword>
<dbReference type="Pfam" id="PF12796">
    <property type="entry name" value="Ank_2"/>
    <property type="match status" value="2"/>
</dbReference>
<protein>
    <recommendedName>
        <fullName evidence="5">Protein kinase domain-containing protein</fullName>
    </recommendedName>
</protein>
<evidence type="ECO:0000256" key="3">
    <source>
        <dbReference type="PROSITE-ProRule" id="PRU00023"/>
    </source>
</evidence>
<dbReference type="GO" id="GO:0004672">
    <property type="term" value="F:protein kinase activity"/>
    <property type="evidence" value="ECO:0007669"/>
    <property type="project" value="InterPro"/>
</dbReference>
<dbReference type="PROSITE" id="PS00108">
    <property type="entry name" value="PROTEIN_KINASE_ST"/>
    <property type="match status" value="1"/>
</dbReference>
<dbReference type="Gene3D" id="1.10.510.10">
    <property type="entry name" value="Transferase(Phosphotransferase) domain 1"/>
    <property type="match status" value="2"/>
</dbReference>
<dbReference type="EMBL" id="LN649230">
    <property type="protein sequence ID" value="CEI63304.1"/>
    <property type="molecule type" value="Genomic_DNA"/>
</dbReference>
<dbReference type="Proteomes" id="UP000245910">
    <property type="component" value="Chromosome II"/>
</dbReference>
<dbReference type="Pfam" id="PF00023">
    <property type="entry name" value="Ank"/>
    <property type="match status" value="1"/>
</dbReference>
<dbReference type="PROSITE" id="PS50088">
    <property type="entry name" value="ANK_REPEAT"/>
    <property type="match status" value="5"/>
</dbReference>
<reference evidence="7" key="1">
    <citation type="submission" date="2014-10" db="EMBL/GenBank/DDBJ databases">
        <authorList>
            <person name="King R."/>
        </authorList>
    </citation>
    <scope>NUCLEOTIDE SEQUENCE [LARGE SCALE GENOMIC DNA]</scope>
    <source>
        <strain evidence="7">A3/5</strain>
    </source>
</reference>
<dbReference type="PANTHER" id="PTHR24198:SF165">
    <property type="entry name" value="ANKYRIN REPEAT-CONTAINING PROTEIN-RELATED"/>
    <property type="match status" value="1"/>
</dbReference>